<evidence type="ECO:0000313" key="1">
    <source>
        <dbReference type="EMBL" id="TYG49444.1"/>
    </source>
</evidence>
<name>A0A5D2AX25_GOSDA</name>
<proteinExistence type="predicted"/>
<sequence length="58" mass="6028">MASASHGEERSGTSIHGKVNDVGELCLAISVKGRTRHQTLGDELADEPEAVAQIALGN</sequence>
<gene>
    <name evidence="1" type="ORF">ES288_D10G095000v1</name>
</gene>
<reference evidence="1 2" key="1">
    <citation type="submission" date="2019-06" db="EMBL/GenBank/DDBJ databases">
        <title>WGS assembly of Gossypium darwinii.</title>
        <authorList>
            <person name="Chen Z.J."/>
            <person name="Sreedasyam A."/>
            <person name="Ando A."/>
            <person name="Song Q."/>
            <person name="De L."/>
            <person name="Hulse-Kemp A."/>
            <person name="Ding M."/>
            <person name="Ye W."/>
            <person name="Kirkbride R."/>
            <person name="Jenkins J."/>
            <person name="Plott C."/>
            <person name="Lovell J."/>
            <person name="Lin Y.-M."/>
            <person name="Vaughn R."/>
            <person name="Liu B."/>
            <person name="Li W."/>
            <person name="Simpson S."/>
            <person name="Scheffler B."/>
            <person name="Saski C."/>
            <person name="Grover C."/>
            <person name="Hu G."/>
            <person name="Conover J."/>
            <person name="Carlson J."/>
            <person name="Shu S."/>
            <person name="Boston L."/>
            <person name="Williams M."/>
            <person name="Peterson D."/>
            <person name="Mcgee K."/>
            <person name="Jones D."/>
            <person name="Wendel J."/>
            <person name="Stelly D."/>
            <person name="Grimwood J."/>
            <person name="Schmutz J."/>
        </authorList>
    </citation>
    <scope>NUCLEOTIDE SEQUENCE [LARGE SCALE GENOMIC DNA]</scope>
    <source>
        <strain evidence="1">1808015.09</strain>
    </source>
</reference>
<accession>A0A5D2AX25</accession>
<protein>
    <submittedName>
        <fullName evidence="1">Uncharacterized protein</fullName>
    </submittedName>
</protein>
<dbReference type="Proteomes" id="UP000323506">
    <property type="component" value="Chromosome D10"/>
</dbReference>
<dbReference type="AlphaFoldDB" id="A0A5D2AX25"/>
<organism evidence="1 2">
    <name type="scientific">Gossypium darwinii</name>
    <name type="common">Darwin's cotton</name>
    <name type="synonym">Gossypium barbadense var. darwinii</name>
    <dbReference type="NCBI Taxonomy" id="34276"/>
    <lineage>
        <taxon>Eukaryota</taxon>
        <taxon>Viridiplantae</taxon>
        <taxon>Streptophyta</taxon>
        <taxon>Embryophyta</taxon>
        <taxon>Tracheophyta</taxon>
        <taxon>Spermatophyta</taxon>
        <taxon>Magnoliopsida</taxon>
        <taxon>eudicotyledons</taxon>
        <taxon>Gunneridae</taxon>
        <taxon>Pentapetalae</taxon>
        <taxon>rosids</taxon>
        <taxon>malvids</taxon>
        <taxon>Malvales</taxon>
        <taxon>Malvaceae</taxon>
        <taxon>Malvoideae</taxon>
        <taxon>Gossypium</taxon>
    </lineage>
</organism>
<dbReference type="EMBL" id="CM017710">
    <property type="protein sequence ID" value="TYG49444.1"/>
    <property type="molecule type" value="Genomic_DNA"/>
</dbReference>
<evidence type="ECO:0000313" key="2">
    <source>
        <dbReference type="Proteomes" id="UP000323506"/>
    </source>
</evidence>
<keyword evidence="2" id="KW-1185">Reference proteome</keyword>